<sequence length="133" mass="15488">MHMRLLLQLLQRVQAHLTVVDQHVVVVQRGQLLLNRCRRFNPFRARLNIVQYLLQRVHVVVLLQQPLLIHQPGPKITLTLLLLLLRLKVHRNLVPGQLKFVDVELPSTQLKFRLVVVNIKQLALLAATTRDCR</sequence>
<evidence type="ECO:0000256" key="1">
    <source>
        <dbReference type="SAM" id="SignalP"/>
    </source>
</evidence>
<dbReference type="AlphaFoldDB" id="A0A8D8BJH8"/>
<proteinExistence type="predicted"/>
<dbReference type="EMBL" id="HBUE01075361">
    <property type="protein sequence ID" value="CAG6474712.1"/>
    <property type="molecule type" value="Transcribed_RNA"/>
</dbReference>
<protein>
    <submittedName>
        <fullName evidence="2">(northern house mosquito) hypothetical protein</fullName>
    </submittedName>
</protein>
<organism evidence="2">
    <name type="scientific">Culex pipiens</name>
    <name type="common">House mosquito</name>
    <dbReference type="NCBI Taxonomy" id="7175"/>
    <lineage>
        <taxon>Eukaryota</taxon>
        <taxon>Metazoa</taxon>
        <taxon>Ecdysozoa</taxon>
        <taxon>Arthropoda</taxon>
        <taxon>Hexapoda</taxon>
        <taxon>Insecta</taxon>
        <taxon>Pterygota</taxon>
        <taxon>Neoptera</taxon>
        <taxon>Endopterygota</taxon>
        <taxon>Diptera</taxon>
        <taxon>Nematocera</taxon>
        <taxon>Culicoidea</taxon>
        <taxon>Culicidae</taxon>
        <taxon>Culicinae</taxon>
        <taxon>Culicini</taxon>
        <taxon>Culex</taxon>
        <taxon>Culex</taxon>
    </lineage>
</organism>
<feature type="chain" id="PRO_5034815978" evidence="1">
    <location>
        <begin position="16"/>
        <end position="133"/>
    </location>
</feature>
<evidence type="ECO:0000313" key="2">
    <source>
        <dbReference type="EMBL" id="CAG6474712.1"/>
    </source>
</evidence>
<keyword evidence="1" id="KW-0732">Signal</keyword>
<accession>A0A8D8BJH8</accession>
<feature type="signal peptide" evidence="1">
    <location>
        <begin position="1"/>
        <end position="15"/>
    </location>
</feature>
<name>A0A8D8BJH8_CULPI</name>
<reference evidence="2" key="1">
    <citation type="submission" date="2021-05" db="EMBL/GenBank/DDBJ databases">
        <authorList>
            <person name="Alioto T."/>
            <person name="Alioto T."/>
            <person name="Gomez Garrido J."/>
        </authorList>
    </citation>
    <scope>NUCLEOTIDE SEQUENCE</scope>
</reference>